<evidence type="ECO:0000313" key="3">
    <source>
        <dbReference type="EMBL" id="CAF1544848.1"/>
    </source>
</evidence>
<accession>A0A814LNE5</accession>
<sequence length="163" mass="18683">MTSNDIHPLHRSAEIEDLSHITKADEAKLQNESLKNERNNLKTTTNLHRSEEIEDLSHLSSKDMNKPLNNNSNIDDTLRIYSTATAETTYDDQHHQPLTPTFGSTTQNAQQQQFPLHRTSEMEDIHAEIKEEESSRQNSSPIKNEQRKLIKCNTIIGDSSKYN</sequence>
<evidence type="ECO:0000313" key="4">
    <source>
        <dbReference type="EMBL" id="CAF3834099.1"/>
    </source>
</evidence>
<dbReference type="EMBL" id="CAJOBC010004604">
    <property type="protein sequence ID" value="CAF3834099.1"/>
    <property type="molecule type" value="Genomic_DNA"/>
</dbReference>
<feature type="region of interest" description="Disordered" evidence="1">
    <location>
        <begin position="89"/>
        <end position="111"/>
    </location>
</feature>
<feature type="compositionally biased region" description="Polar residues" evidence="1">
    <location>
        <begin position="96"/>
        <end position="111"/>
    </location>
</feature>
<feature type="compositionally biased region" description="Basic and acidic residues" evidence="1">
    <location>
        <begin position="48"/>
        <end position="65"/>
    </location>
</feature>
<evidence type="ECO:0000313" key="2">
    <source>
        <dbReference type="EMBL" id="CAF1066544.1"/>
    </source>
</evidence>
<evidence type="ECO:0000313" key="5">
    <source>
        <dbReference type="EMBL" id="CAF4333713.1"/>
    </source>
</evidence>
<proteinExistence type="predicted"/>
<dbReference type="Proteomes" id="UP000681722">
    <property type="component" value="Unassembled WGS sequence"/>
</dbReference>
<reference evidence="2" key="1">
    <citation type="submission" date="2021-02" db="EMBL/GenBank/DDBJ databases">
        <authorList>
            <person name="Nowell W R."/>
        </authorList>
    </citation>
    <scope>NUCLEOTIDE SEQUENCE</scope>
</reference>
<dbReference type="Proteomes" id="UP000682733">
    <property type="component" value="Unassembled WGS sequence"/>
</dbReference>
<protein>
    <submittedName>
        <fullName evidence="2">Uncharacterized protein</fullName>
    </submittedName>
</protein>
<feature type="region of interest" description="Disordered" evidence="1">
    <location>
        <begin position="44"/>
        <end position="74"/>
    </location>
</feature>
<dbReference type="EMBL" id="CAJNOQ010004605">
    <property type="protein sequence ID" value="CAF1066544.1"/>
    <property type="molecule type" value="Genomic_DNA"/>
</dbReference>
<keyword evidence="6" id="KW-1185">Reference proteome</keyword>
<dbReference type="Proteomes" id="UP000677228">
    <property type="component" value="Unassembled WGS sequence"/>
</dbReference>
<dbReference type="EMBL" id="CAJOBA010061834">
    <property type="protein sequence ID" value="CAF4333713.1"/>
    <property type="molecule type" value="Genomic_DNA"/>
</dbReference>
<dbReference type="EMBL" id="CAJNOK010039442">
    <property type="protein sequence ID" value="CAF1544848.1"/>
    <property type="molecule type" value="Genomic_DNA"/>
</dbReference>
<organism evidence="2 6">
    <name type="scientific">Didymodactylos carnosus</name>
    <dbReference type="NCBI Taxonomy" id="1234261"/>
    <lineage>
        <taxon>Eukaryota</taxon>
        <taxon>Metazoa</taxon>
        <taxon>Spiralia</taxon>
        <taxon>Gnathifera</taxon>
        <taxon>Rotifera</taxon>
        <taxon>Eurotatoria</taxon>
        <taxon>Bdelloidea</taxon>
        <taxon>Philodinida</taxon>
        <taxon>Philodinidae</taxon>
        <taxon>Didymodactylos</taxon>
    </lineage>
</organism>
<comment type="caution">
    <text evidence="2">The sequence shown here is derived from an EMBL/GenBank/DDBJ whole genome shotgun (WGS) entry which is preliminary data.</text>
</comment>
<gene>
    <name evidence="2" type="ORF">GPM918_LOCUS17053</name>
    <name evidence="3" type="ORF">OVA965_LOCUS38966</name>
    <name evidence="4" type="ORF">SRO942_LOCUS17049</name>
    <name evidence="5" type="ORF">TMI583_LOCUS40209</name>
</gene>
<dbReference type="AlphaFoldDB" id="A0A814LNE5"/>
<evidence type="ECO:0000313" key="6">
    <source>
        <dbReference type="Proteomes" id="UP000663829"/>
    </source>
</evidence>
<name>A0A814LNE5_9BILA</name>
<dbReference type="Proteomes" id="UP000663829">
    <property type="component" value="Unassembled WGS sequence"/>
</dbReference>
<dbReference type="OrthoDB" id="9977037at2759"/>
<evidence type="ECO:0000256" key="1">
    <source>
        <dbReference type="SAM" id="MobiDB-lite"/>
    </source>
</evidence>